<organism evidence="8 9">
    <name type="scientific">Parathielavia appendiculata</name>
    <dbReference type="NCBI Taxonomy" id="2587402"/>
    <lineage>
        <taxon>Eukaryota</taxon>
        <taxon>Fungi</taxon>
        <taxon>Dikarya</taxon>
        <taxon>Ascomycota</taxon>
        <taxon>Pezizomycotina</taxon>
        <taxon>Sordariomycetes</taxon>
        <taxon>Sordariomycetidae</taxon>
        <taxon>Sordariales</taxon>
        <taxon>Chaetomiaceae</taxon>
        <taxon>Parathielavia</taxon>
    </lineage>
</organism>
<dbReference type="GO" id="GO:0051539">
    <property type="term" value="F:4 iron, 4 sulfur cluster binding"/>
    <property type="evidence" value="ECO:0007669"/>
    <property type="project" value="UniProtKB-KW"/>
</dbReference>
<accession>A0AAN6U7N1</accession>
<comment type="cofactor">
    <cofactor evidence="1">
        <name>[4Fe-4S] cluster</name>
        <dbReference type="ChEBI" id="CHEBI:49883"/>
    </cofactor>
</comment>
<dbReference type="GeneID" id="87827917"/>
<feature type="region of interest" description="Disordered" evidence="7">
    <location>
        <begin position="515"/>
        <end position="571"/>
    </location>
</feature>
<reference evidence="8" key="2">
    <citation type="submission" date="2023-05" db="EMBL/GenBank/DDBJ databases">
        <authorList>
            <consortium name="Lawrence Berkeley National Laboratory"/>
            <person name="Steindorff A."/>
            <person name="Hensen N."/>
            <person name="Bonometti L."/>
            <person name="Westerberg I."/>
            <person name="Brannstrom I.O."/>
            <person name="Guillou S."/>
            <person name="Cros-Aarteil S."/>
            <person name="Calhoun S."/>
            <person name="Haridas S."/>
            <person name="Kuo A."/>
            <person name="Mondo S."/>
            <person name="Pangilinan J."/>
            <person name="Riley R."/>
            <person name="Labutti K."/>
            <person name="Andreopoulos B."/>
            <person name="Lipzen A."/>
            <person name="Chen C."/>
            <person name="Yanf M."/>
            <person name="Daum C."/>
            <person name="Ng V."/>
            <person name="Clum A."/>
            <person name="Ohm R."/>
            <person name="Martin F."/>
            <person name="Silar P."/>
            <person name="Natvig D."/>
            <person name="Lalanne C."/>
            <person name="Gautier V."/>
            <person name="Ament-Velasquez S.L."/>
            <person name="Kruys A."/>
            <person name="Hutchinson M.I."/>
            <person name="Powell A.J."/>
            <person name="Barry K."/>
            <person name="Miller A.N."/>
            <person name="Grigoriev I.V."/>
            <person name="Debuchy R."/>
            <person name="Gladieux P."/>
            <person name="Thoren M.H."/>
            <person name="Johannesson H."/>
        </authorList>
    </citation>
    <scope>NUCLEOTIDE SEQUENCE</scope>
    <source>
        <strain evidence="8">CBS 731.68</strain>
    </source>
</reference>
<dbReference type="PANTHER" id="PTHR14464:SF4">
    <property type="entry name" value="EXONUCLEASE V"/>
    <property type="match status" value="1"/>
</dbReference>
<feature type="region of interest" description="Disordered" evidence="7">
    <location>
        <begin position="35"/>
        <end position="72"/>
    </location>
</feature>
<feature type="compositionally biased region" description="Polar residues" evidence="7">
    <location>
        <begin position="527"/>
        <end position="541"/>
    </location>
</feature>
<feature type="compositionally biased region" description="Low complexity" evidence="7">
    <location>
        <begin position="43"/>
        <end position="60"/>
    </location>
</feature>
<evidence type="ECO:0008006" key="10">
    <source>
        <dbReference type="Google" id="ProtNLM"/>
    </source>
</evidence>
<proteinExistence type="inferred from homology"/>
<feature type="region of interest" description="Disordered" evidence="7">
    <location>
        <begin position="640"/>
        <end position="698"/>
    </location>
</feature>
<evidence type="ECO:0000256" key="3">
    <source>
        <dbReference type="ARBA" id="ARBA00011245"/>
    </source>
</evidence>
<feature type="region of interest" description="Disordered" evidence="7">
    <location>
        <begin position="106"/>
        <end position="163"/>
    </location>
</feature>
<comment type="caution">
    <text evidence="8">The sequence shown here is derived from an EMBL/GenBank/DDBJ whole genome shotgun (WGS) entry which is preliminary data.</text>
</comment>
<feature type="compositionally biased region" description="Low complexity" evidence="7">
    <location>
        <begin position="649"/>
        <end position="666"/>
    </location>
</feature>
<keyword evidence="4" id="KW-0411">Iron-sulfur</keyword>
<dbReference type="AlphaFoldDB" id="A0AAN6U7N1"/>
<evidence type="ECO:0000313" key="8">
    <source>
        <dbReference type="EMBL" id="KAK4126526.1"/>
    </source>
</evidence>
<keyword evidence="5" id="KW-0540">Nuclease</keyword>
<evidence type="ECO:0000256" key="6">
    <source>
        <dbReference type="ARBA" id="ARBA00022839"/>
    </source>
</evidence>
<evidence type="ECO:0000256" key="7">
    <source>
        <dbReference type="SAM" id="MobiDB-lite"/>
    </source>
</evidence>
<dbReference type="GO" id="GO:0036297">
    <property type="term" value="P:interstrand cross-link repair"/>
    <property type="evidence" value="ECO:0007669"/>
    <property type="project" value="TreeGrafter"/>
</dbReference>
<feature type="region of interest" description="Disordered" evidence="7">
    <location>
        <begin position="329"/>
        <end position="352"/>
    </location>
</feature>
<keyword evidence="4" id="KW-0408">Iron</keyword>
<keyword evidence="6" id="KW-0269">Exonuclease</keyword>
<dbReference type="PANTHER" id="PTHR14464">
    <property type="entry name" value="EXONUCLEASE V"/>
    <property type="match status" value="1"/>
</dbReference>
<feature type="compositionally biased region" description="Basic and acidic residues" evidence="7">
    <location>
        <begin position="684"/>
        <end position="695"/>
    </location>
</feature>
<dbReference type="GO" id="GO:0005634">
    <property type="term" value="C:nucleus"/>
    <property type="evidence" value="ECO:0007669"/>
    <property type="project" value="TreeGrafter"/>
</dbReference>
<comment type="similarity">
    <text evidence="2">Belongs to the EXO5 family.</text>
</comment>
<evidence type="ECO:0000256" key="5">
    <source>
        <dbReference type="ARBA" id="ARBA00022722"/>
    </source>
</evidence>
<keyword evidence="6" id="KW-0378">Hydrolase</keyword>
<comment type="subunit">
    <text evidence="3">Monomer.</text>
</comment>
<feature type="compositionally biased region" description="Polar residues" evidence="7">
    <location>
        <begin position="61"/>
        <end position="70"/>
    </location>
</feature>
<dbReference type="Proteomes" id="UP001302602">
    <property type="component" value="Unassembled WGS sequence"/>
</dbReference>
<dbReference type="InterPro" id="IPR019190">
    <property type="entry name" value="EXOV"/>
</dbReference>
<name>A0AAN6U7N1_9PEZI</name>
<protein>
    <recommendedName>
        <fullName evidence="10">Exonuclease V</fullName>
    </recommendedName>
</protein>
<reference evidence="8" key="1">
    <citation type="journal article" date="2023" name="Mol. Phylogenet. Evol.">
        <title>Genome-scale phylogeny and comparative genomics of the fungal order Sordariales.</title>
        <authorList>
            <person name="Hensen N."/>
            <person name="Bonometti L."/>
            <person name="Westerberg I."/>
            <person name="Brannstrom I.O."/>
            <person name="Guillou S."/>
            <person name="Cros-Aarteil S."/>
            <person name="Calhoun S."/>
            <person name="Haridas S."/>
            <person name="Kuo A."/>
            <person name="Mondo S."/>
            <person name="Pangilinan J."/>
            <person name="Riley R."/>
            <person name="LaButti K."/>
            <person name="Andreopoulos B."/>
            <person name="Lipzen A."/>
            <person name="Chen C."/>
            <person name="Yan M."/>
            <person name="Daum C."/>
            <person name="Ng V."/>
            <person name="Clum A."/>
            <person name="Steindorff A."/>
            <person name="Ohm R.A."/>
            <person name="Martin F."/>
            <person name="Silar P."/>
            <person name="Natvig D.O."/>
            <person name="Lalanne C."/>
            <person name="Gautier V."/>
            <person name="Ament-Velasquez S.L."/>
            <person name="Kruys A."/>
            <person name="Hutchinson M.I."/>
            <person name="Powell A.J."/>
            <person name="Barry K."/>
            <person name="Miller A.N."/>
            <person name="Grigoriev I.V."/>
            <person name="Debuchy R."/>
            <person name="Gladieux P."/>
            <person name="Hiltunen Thoren M."/>
            <person name="Johannesson H."/>
        </authorList>
    </citation>
    <scope>NUCLEOTIDE SEQUENCE</scope>
    <source>
        <strain evidence="8">CBS 731.68</strain>
    </source>
</reference>
<evidence type="ECO:0000256" key="1">
    <source>
        <dbReference type="ARBA" id="ARBA00001966"/>
    </source>
</evidence>
<dbReference type="GO" id="GO:0045145">
    <property type="term" value="F:single-stranded DNA 5'-3' DNA exonuclease activity"/>
    <property type="evidence" value="ECO:0007669"/>
    <property type="project" value="InterPro"/>
</dbReference>
<feature type="compositionally biased region" description="Polar residues" evidence="7">
    <location>
        <begin position="332"/>
        <end position="346"/>
    </location>
</feature>
<dbReference type="RefSeq" id="XP_062650297.1">
    <property type="nucleotide sequence ID" value="XM_062791148.1"/>
</dbReference>
<keyword evidence="4" id="KW-0004">4Fe-4S</keyword>
<gene>
    <name evidence="8" type="ORF">N657DRAFT_632578</name>
</gene>
<keyword evidence="4" id="KW-0479">Metal-binding</keyword>
<dbReference type="EMBL" id="MU853225">
    <property type="protein sequence ID" value="KAK4126526.1"/>
    <property type="molecule type" value="Genomic_DNA"/>
</dbReference>
<dbReference type="GO" id="GO:0005739">
    <property type="term" value="C:mitochondrion"/>
    <property type="evidence" value="ECO:0007669"/>
    <property type="project" value="TreeGrafter"/>
</dbReference>
<evidence type="ECO:0000256" key="2">
    <source>
        <dbReference type="ARBA" id="ARBA00009797"/>
    </source>
</evidence>
<keyword evidence="9" id="KW-1185">Reference proteome</keyword>
<evidence type="ECO:0000313" key="9">
    <source>
        <dbReference type="Proteomes" id="UP001302602"/>
    </source>
</evidence>
<dbReference type="Pfam" id="PF09810">
    <property type="entry name" value="Exo5"/>
    <property type="match status" value="1"/>
</dbReference>
<evidence type="ECO:0000256" key="4">
    <source>
        <dbReference type="ARBA" id="ARBA00022485"/>
    </source>
</evidence>
<sequence>MAGFTSDSGSEYSYGLTASDEETLWAIVDRLSAVSPHHSQPVPASRRTPATPTSSSNPARNTNTIASSPFTPVFDPDATLAIEETIAAITNEDLSFDVSELNEDDDYGHGQGSALVHDGVSRSSMPDWKSRRFAPSVAGTDRDHTSFVPKTKPRSMPALLPGPDVRYPDLSRALSDAEETARLFTKAQVPSEDDLKDKRSPLLRFRTFPMKTLSVSDLTAGSWCELQHFYTLTKLPGGKKTRTAAMKRGTRLHEKLEREVFRTVQVEVTKREDYFGLKLWNMIQGLRVLREQGATREFEVWGMVEGHVVNGVIDGLSYENPDEELQGGVFSSRGSSRTIANSQPYEPSTPGDSEIFITDVKTRNSAYPPRQEQVRVSIIQLFLYHRFLSDMAAERLDYISVFERYDLNPDEPFSDSFMAQIGAVHEEVFAEPDADAESVFTLDNSESSTDSNSEFVSAPCSPSQLSFTSSSTTHNLEFRTLRTLLILLKQEIRLTFPRGAADIGRIVAVEYRYRGGDEPTPSPPPATTNENPPFLTTTTDMNLGPYETDRFQPTSLAPRSRRHGQEPEPERGSVICTDTFFVEPETLDLFLSETMRWWKGEREPRGVPLEEAGFKCRSCEFRDECEWRRELDQQALGRARDRRISRQTGAGVASSDGVDGDVAGDVLVKDGEGTRRRRGRPRKGPGEKERERKLDDIEDVGAAEAAAVAAASGAGG</sequence>